<keyword evidence="3" id="KW-1185">Reference proteome</keyword>
<dbReference type="PANTHER" id="PTHR43130:SF15">
    <property type="entry name" value="THIJ_PFPI FAMILY PROTEIN (AFU_ORTHOLOGUE AFUA_5G14240)"/>
    <property type="match status" value="1"/>
</dbReference>
<dbReference type="OrthoDB" id="543156at2759"/>
<dbReference type="AlphaFoldDB" id="A0A9P9EP72"/>
<dbReference type="InterPro" id="IPR002818">
    <property type="entry name" value="DJ-1/PfpI"/>
</dbReference>
<reference evidence="2" key="1">
    <citation type="journal article" date="2021" name="Nat. Commun.">
        <title>Genetic determinants of endophytism in the Arabidopsis root mycobiome.</title>
        <authorList>
            <person name="Mesny F."/>
            <person name="Miyauchi S."/>
            <person name="Thiergart T."/>
            <person name="Pickel B."/>
            <person name="Atanasova L."/>
            <person name="Karlsson M."/>
            <person name="Huettel B."/>
            <person name="Barry K.W."/>
            <person name="Haridas S."/>
            <person name="Chen C."/>
            <person name="Bauer D."/>
            <person name="Andreopoulos W."/>
            <person name="Pangilinan J."/>
            <person name="LaButti K."/>
            <person name="Riley R."/>
            <person name="Lipzen A."/>
            <person name="Clum A."/>
            <person name="Drula E."/>
            <person name="Henrissat B."/>
            <person name="Kohler A."/>
            <person name="Grigoriev I.V."/>
            <person name="Martin F.M."/>
            <person name="Hacquard S."/>
        </authorList>
    </citation>
    <scope>NUCLEOTIDE SEQUENCE</scope>
    <source>
        <strain evidence="2">MPI-CAGE-AT-0147</strain>
    </source>
</reference>
<evidence type="ECO:0000313" key="3">
    <source>
        <dbReference type="Proteomes" id="UP000738349"/>
    </source>
</evidence>
<sequence>MATEPKKNLASKYGIVLFPGFQSLDVFGPLDVLNVLSRTRPLQLSIIAEKLSPVSTLPDTPDTATIGQSIVPTHTFATAPDDIEVLIVPGGKGTRDLEATQKVVDFVKEMYPKVEYLLTVCTGSSLAARAGILDGHEATSNKGSFTWVTTQGPKVNWVHEARWVTSGNIWTSSGISAGIDMMYAFIASQDGEEVAARIAIASEYVRNTDPKYDPFAKYSG</sequence>
<feature type="domain" description="DJ-1/PfpI" evidence="1">
    <location>
        <begin position="15"/>
        <end position="186"/>
    </location>
</feature>
<dbReference type="Pfam" id="PF01965">
    <property type="entry name" value="DJ-1_PfpI"/>
    <property type="match status" value="1"/>
</dbReference>
<dbReference type="InterPro" id="IPR052158">
    <property type="entry name" value="INH-QAR"/>
</dbReference>
<evidence type="ECO:0000313" key="2">
    <source>
        <dbReference type="EMBL" id="KAH7141023.1"/>
    </source>
</evidence>
<dbReference type="InterPro" id="IPR029062">
    <property type="entry name" value="Class_I_gatase-like"/>
</dbReference>
<dbReference type="EMBL" id="JAGMUV010000011">
    <property type="protein sequence ID" value="KAH7141023.1"/>
    <property type="molecule type" value="Genomic_DNA"/>
</dbReference>
<evidence type="ECO:0000259" key="1">
    <source>
        <dbReference type="Pfam" id="PF01965"/>
    </source>
</evidence>
<dbReference type="PANTHER" id="PTHR43130">
    <property type="entry name" value="ARAC-FAMILY TRANSCRIPTIONAL REGULATOR"/>
    <property type="match status" value="1"/>
</dbReference>
<comment type="caution">
    <text evidence="2">The sequence shown here is derived from an EMBL/GenBank/DDBJ whole genome shotgun (WGS) entry which is preliminary data.</text>
</comment>
<proteinExistence type="predicted"/>
<name>A0A9P9EP72_9HYPO</name>
<keyword evidence="2" id="KW-0315">Glutamine amidotransferase</keyword>
<dbReference type="Gene3D" id="3.40.50.880">
    <property type="match status" value="1"/>
</dbReference>
<protein>
    <submittedName>
        <fullName evidence="2">Class I glutamine amidotransferase-like protein</fullName>
    </submittedName>
</protein>
<dbReference type="Proteomes" id="UP000738349">
    <property type="component" value="Unassembled WGS sequence"/>
</dbReference>
<dbReference type="CDD" id="cd03139">
    <property type="entry name" value="GATase1_PfpI_2"/>
    <property type="match status" value="1"/>
</dbReference>
<accession>A0A9P9EP72</accession>
<gene>
    <name evidence="2" type="ORF">EDB81DRAFT_844041</name>
</gene>
<dbReference type="SUPFAM" id="SSF52317">
    <property type="entry name" value="Class I glutamine amidotransferase-like"/>
    <property type="match status" value="1"/>
</dbReference>
<organism evidence="2 3">
    <name type="scientific">Dactylonectria macrodidyma</name>
    <dbReference type="NCBI Taxonomy" id="307937"/>
    <lineage>
        <taxon>Eukaryota</taxon>
        <taxon>Fungi</taxon>
        <taxon>Dikarya</taxon>
        <taxon>Ascomycota</taxon>
        <taxon>Pezizomycotina</taxon>
        <taxon>Sordariomycetes</taxon>
        <taxon>Hypocreomycetidae</taxon>
        <taxon>Hypocreales</taxon>
        <taxon>Nectriaceae</taxon>
        <taxon>Dactylonectria</taxon>
    </lineage>
</organism>